<dbReference type="AlphaFoldDB" id="A0A6J7EHR0"/>
<sequence length="255" mass="29577">MFETPEYLSPSSISTYRDCPMKFKFSRIDRIVEPPTWQTHLGTFVHEVLEHFYQLDADVRTVESVKTTATERWTEGEWESKVNDLEKKLGTITDFKKSAFECMTNLWKIEDPQQTELIGMEYELFTDVEGVRMKGFVDRFLFDDDGKIIISDYKTGSIPNPRFKSDDDKYFQLLAYALMFESADQEETSKLQLLYLKHSANHEVSVTPVKLAIARGVIVETKEAIDQACATENFACNKTKLCDWCFHKPYCPAHQ</sequence>
<dbReference type="SUPFAM" id="SSF52980">
    <property type="entry name" value="Restriction endonuclease-like"/>
    <property type="match status" value="1"/>
</dbReference>
<dbReference type="EMBL" id="CAEZZP010000080">
    <property type="protein sequence ID" value="CAB4777541.1"/>
    <property type="molecule type" value="Genomic_DNA"/>
</dbReference>
<accession>A0A6J7EHR0</accession>
<evidence type="ECO:0000259" key="1">
    <source>
        <dbReference type="Pfam" id="PF12705"/>
    </source>
</evidence>
<feature type="domain" description="PD-(D/E)XK endonuclease-like" evidence="1">
    <location>
        <begin position="8"/>
        <end position="252"/>
    </location>
</feature>
<evidence type="ECO:0000313" key="4">
    <source>
        <dbReference type="EMBL" id="CAB4879859.1"/>
    </source>
</evidence>
<dbReference type="Gene3D" id="3.90.320.10">
    <property type="match status" value="1"/>
</dbReference>
<proteinExistence type="predicted"/>
<evidence type="ECO:0000313" key="5">
    <source>
        <dbReference type="EMBL" id="CAB4913781.1"/>
    </source>
</evidence>
<dbReference type="EMBL" id="CAFBLJ010000105">
    <property type="protein sequence ID" value="CAB4879859.1"/>
    <property type="molecule type" value="Genomic_DNA"/>
</dbReference>
<dbReference type="EMBL" id="CAEZYH010000024">
    <property type="protein sequence ID" value="CAB4717217.1"/>
    <property type="molecule type" value="Genomic_DNA"/>
</dbReference>
<evidence type="ECO:0000313" key="3">
    <source>
        <dbReference type="EMBL" id="CAB4777541.1"/>
    </source>
</evidence>
<organism evidence="4">
    <name type="scientific">freshwater metagenome</name>
    <dbReference type="NCBI Taxonomy" id="449393"/>
    <lineage>
        <taxon>unclassified sequences</taxon>
        <taxon>metagenomes</taxon>
        <taxon>ecological metagenomes</taxon>
    </lineage>
</organism>
<dbReference type="InterPro" id="IPR011335">
    <property type="entry name" value="Restrct_endonuc-II-like"/>
</dbReference>
<dbReference type="EMBL" id="CAFBMF010000164">
    <property type="protein sequence ID" value="CAB4913781.1"/>
    <property type="molecule type" value="Genomic_DNA"/>
</dbReference>
<gene>
    <name evidence="2" type="ORF">UFOPK2658_00772</name>
    <name evidence="3" type="ORF">UFOPK2880_01210</name>
    <name evidence="4" type="ORF">UFOPK3304_01539</name>
    <name evidence="5" type="ORF">UFOPK3494_01692</name>
</gene>
<protein>
    <submittedName>
        <fullName evidence="4">Unannotated protein</fullName>
    </submittedName>
</protein>
<dbReference type="Pfam" id="PF12705">
    <property type="entry name" value="PDDEXK_1"/>
    <property type="match status" value="1"/>
</dbReference>
<dbReference type="InterPro" id="IPR011604">
    <property type="entry name" value="PDDEXK-like_dom_sf"/>
</dbReference>
<name>A0A6J7EHR0_9ZZZZ</name>
<dbReference type="InterPro" id="IPR038726">
    <property type="entry name" value="PDDEXK_AddAB-type"/>
</dbReference>
<reference evidence="4" key="1">
    <citation type="submission" date="2020-05" db="EMBL/GenBank/DDBJ databases">
        <authorList>
            <person name="Chiriac C."/>
            <person name="Salcher M."/>
            <person name="Ghai R."/>
            <person name="Kavagutti S V."/>
        </authorList>
    </citation>
    <scope>NUCLEOTIDE SEQUENCE</scope>
</reference>
<evidence type="ECO:0000313" key="2">
    <source>
        <dbReference type="EMBL" id="CAB4717217.1"/>
    </source>
</evidence>